<dbReference type="InterPro" id="IPR036271">
    <property type="entry name" value="Tet_transcr_reg_TetR-rel_C_sf"/>
</dbReference>
<keyword evidence="1" id="KW-0805">Transcription regulation</keyword>
<dbReference type="PROSITE" id="PS50977">
    <property type="entry name" value="HTH_TETR_2"/>
    <property type="match status" value="1"/>
</dbReference>
<dbReference type="RefSeq" id="WP_253779367.1">
    <property type="nucleotide sequence ID" value="NZ_JAMTCK010000021.1"/>
</dbReference>
<keyword evidence="3" id="KW-0804">Transcription</keyword>
<dbReference type="PANTHER" id="PTHR30055">
    <property type="entry name" value="HTH-TYPE TRANSCRIPTIONAL REGULATOR RUTR"/>
    <property type="match status" value="1"/>
</dbReference>
<evidence type="ECO:0000256" key="3">
    <source>
        <dbReference type="ARBA" id="ARBA00023163"/>
    </source>
</evidence>
<evidence type="ECO:0000256" key="4">
    <source>
        <dbReference type="PROSITE-ProRule" id="PRU00335"/>
    </source>
</evidence>
<keyword evidence="7" id="KW-1185">Reference proteome</keyword>
<evidence type="ECO:0000313" key="7">
    <source>
        <dbReference type="Proteomes" id="UP001206128"/>
    </source>
</evidence>
<dbReference type="Gene3D" id="1.10.357.10">
    <property type="entry name" value="Tetracycline Repressor, domain 2"/>
    <property type="match status" value="1"/>
</dbReference>
<dbReference type="PANTHER" id="PTHR30055:SF151">
    <property type="entry name" value="TRANSCRIPTIONAL REGULATORY PROTEIN"/>
    <property type="match status" value="1"/>
</dbReference>
<evidence type="ECO:0000313" key="6">
    <source>
        <dbReference type="EMBL" id="MCP2169891.1"/>
    </source>
</evidence>
<feature type="domain" description="HTH tetR-type" evidence="5">
    <location>
        <begin position="5"/>
        <end position="65"/>
    </location>
</feature>
<gene>
    <name evidence="6" type="ORF">LX83_006777</name>
</gene>
<dbReference type="InterPro" id="IPR050109">
    <property type="entry name" value="HTH-type_TetR-like_transc_reg"/>
</dbReference>
<comment type="caution">
    <text evidence="6">The sequence shown here is derived from an EMBL/GenBank/DDBJ whole genome shotgun (WGS) entry which is preliminary data.</text>
</comment>
<dbReference type="SUPFAM" id="SSF48498">
    <property type="entry name" value="Tetracyclin repressor-like, C-terminal domain"/>
    <property type="match status" value="1"/>
</dbReference>
<dbReference type="AlphaFoldDB" id="A0AAE3GKG6"/>
<keyword evidence="2 4" id="KW-0238">DNA-binding</keyword>
<dbReference type="GO" id="GO:0003700">
    <property type="term" value="F:DNA-binding transcription factor activity"/>
    <property type="evidence" value="ECO:0007669"/>
    <property type="project" value="TreeGrafter"/>
</dbReference>
<organism evidence="6 7">
    <name type="scientific">Goodfellowiella coeruleoviolacea</name>
    <dbReference type="NCBI Taxonomy" id="334858"/>
    <lineage>
        <taxon>Bacteria</taxon>
        <taxon>Bacillati</taxon>
        <taxon>Actinomycetota</taxon>
        <taxon>Actinomycetes</taxon>
        <taxon>Pseudonocardiales</taxon>
        <taxon>Pseudonocardiaceae</taxon>
        <taxon>Goodfellowiella</taxon>
    </lineage>
</organism>
<proteinExistence type="predicted"/>
<feature type="DNA-binding region" description="H-T-H motif" evidence="4">
    <location>
        <begin position="28"/>
        <end position="47"/>
    </location>
</feature>
<dbReference type="InterPro" id="IPR023772">
    <property type="entry name" value="DNA-bd_HTH_TetR-type_CS"/>
</dbReference>
<dbReference type="SUPFAM" id="SSF46689">
    <property type="entry name" value="Homeodomain-like"/>
    <property type="match status" value="1"/>
</dbReference>
<dbReference type="GO" id="GO:0000976">
    <property type="term" value="F:transcription cis-regulatory region binding"/>
    <property type="evidence" value="ECO:0007669"/>
    <property type="project" value="TreeGrafter"/>
</dbReference>
<dbReference type="InterPro" id="IPR001647">
    <property type="entry name" value="HTH_TetR"/>
</dbReference>
<dbReference type="InterPro" id="IPR009057">
    <property type="entry name" value="Homeodomain-like_sf"/>
</dbReference>
<sequence length="196" mass="21379">MRGEPLDAETIMSVTEEVLRRHGPDKATVLDVARALGVSHGSVYRHFPSKMALREAVIQRWLDRVRADLLAAAENTELTPPDRLRGLLTAMFAVKRAKAKDDPELFATFRALATEHSAVSTAHVAELLGWIRAIVVDGIASGDFAADVDPDVTARAILDATSRFHSPVHAAQWRSAEIEAESEAVITLVLNGLRAR</sequence>
<name>A0AAE3GKG6_9PSEU</name>
<dbReference type="PRINTS" id="PR00455">
    <property type="entry name" value="HTHTETR"/>
</dbReference>
<dbReference type="Proteomes" id="UP001206128">
    <property type="component" value="Unassembled WGS sequence"/>
</dbReference>
<evidence type="ECO:0000256" key="1">
    <source>
        <dbReference type="ARBA" id="ARBA00023015"/>
    </source>
</evidence>
<evidence type="ECO:0000256" key="2">
    <source>
        <dbReference type="ARBA" id="ARBA00023125"/>
    </source>
</evidence>
<accession>A0AAE3GKG6</accession>
<protein>
    <submittedName>
        <fullName evidence="6">Transcriptional regulator, TetR family</fullName>
    </submittedName>
</protein>
<dbReference type="InterPro" id="IPR041478">
    <property type="entry name" value="TetR_C_27"/>
</dbReference>
<evidence type="ECO:0000259" key="5">
    <source>
        <dbReference type="PROSITE" id="PS50977"/>
    </source>
</evidence>
<dbReference type="EMBL" id="JAMTCK010000021">
    <property type="protein sequence ID" value="MCP2169891.1"/>
    <property type="molecule type" value="Genomic_DNA"/>
</dbReference>
<dbReference type="Pfam" id="PF17935">
    <property type="entry name" value="TetR_C_27"/>
    <property type="match status" value="1"/>
</dbReference>
<dbReference type="PROSITE" id="PS01081">
    <property type="entry name" value="HTH_TETR_1"/>
    <property type="match status" value="1"/>
</dbReference>
<dbReference type="Pfam" id="PF00440">
    <property type="entry name" value="TetR_N"/>
    <property type="match status" value="1"/>
</dbReference>
<reference evidence="6" key="1">
    <citation type="submission" date="2022-06" db="EMBL/GenBank/DDBJ databases">
        <title>Genomic Encyclopedia of Archaeal and Bacterial Type Strains, Phase II (KMG-II): from individual species to whole genera.</title>
        <authorList>
            <person name="Goeker M."/>
        </authorList>
    </citation>
    <scope>NUCLEOTIDE SEQUENCE</scope>
    <source>
        <strain evidence="6">DSM 43935</strain>
    </source>
</reference>